<name>A0A2P2IW67_RHIMU</name>
<evidence type="ECO:0000313" key="1">
    <source>
        <dbReference type="EMBL" id="MBW85450.1"/>
    </source>
</evidence>
<proteinExistence type="predicted"/>
<dbReference type="AlphaFoldDB" id="A0A2P2IW67"/>
<protein>
    <submittedName>
        <fullName evidence="1">Uncharacterized protein</fullName>
    </submittedName>
</protein>
<accession>A0A2P2IW67</accession>
<organism evidence="1">
    <name type="scientific">Rhizophora mucronata</name>
    <name type="common">Asiatic mangrove</name>
    <dbReference type="NCBI Taxonomy" id="61149"/>
    <lineage>
        <taxon>Eukaryota</taxon>
        <taxon>Viridiplantae</taxon>
        <taxon>Streptophyta</taxon>
        <taxon>Embryophyta</taxon>
        <taxon>Tracheophyta</taxon>
        <taxon>Spermatophyta</taxon>
        <taxon>Magnoliopsida</taxon>
        <taxon>eudicotyledons</taxon>
        <taxon>Gunneridae</taxon>
        <taxon>Pentapetalae</taxon>
        <taxon>rosids</taxon>
        <taxon>fabids</taxon>
        <taxon>Malpighiales</taxon>
        <taxon>Rhizophoraceae</taxon>
        <taxon>Rhizophora</taxon>
    </lineage>
</organism>
<reference evidence="1" key="1">
    <citation type="submission" date="2018-02" db="EMBL/GenBank/DDBJ databases">
        <title>Rhizophora mucronata_Transcriptome.</title>
        <authorList>
            <person name="Meera S.P."/>
            <person name="Sreeshan A."/>
            <person name="Augustine A."/>
        </authorList>
    </citation>
    <scope>NUCLEOTIDE SEQUENCE</scope>
    <source>
        <tissue evidence="1">Leaf</tissue>
    </source>
</reference>
<sequence length="94" mass="11277">MRFRQNSTSWRLGQWYGNIYIPLQLALHTLDYKFKLHFELQEILTYNNGTEQVSTHIYKPIQILPYRRAAVKNLFALLSELKTVRGTVIYMREK</sequence>
<dbReference type="EMBL" id="GGEC01004967">
    <property type="protein sequence ID" value="MBW85450.1"/>
    <property type="molecule type" value="Transcribed_RNA"/>
</dbReference>